<comment type="caution">
    <text evidence="1">The sequence shown here is derived from an EMBL/GenBank/DDBJ whole genome shotgun (WGS) entry which is preliminary data.</text>
</comment>
<protein>
    <submittedName>
        <fullName evidence="1">Uncharacterized protein</fullName>
    </submittedName>
</protein>
<keyword evidence="2" id="KW-1185">Reference proteome</keyword>
<name>A0ABQ6FTH9_9CHLR</name>
<gene>
    <name evidence="1" type="ORF">KDH_31860</name>
</gene>
<dbReference type="EMBL" id="BSRI01000002">
    <property type="protein sequence ID" value="GLV56345.1"/>
    <property type="molecule type" value="Genomic_DNA"/>
</dbReference>
<dbReference type="Proteomes" id="UP001344906">
    <property type="component" value="Unassembled WGS sequence"/>
</dbReference>
<sequence>MLLGSSHLQMPQISQNPEDFMKSIGEPHNVSIYTLACLYLTNYNKLIKLVIIGGFYGQA</sequence>
<accession>A0ABQ6FTH9</accession>
<evidence type="ECO:0000313" key="1">
    <source>
        <dbReference type="EMBL" id="GLV56345.1"/>
    </source>
</evidence>
<proteinExistence type="predicted"/>
<organism evidence="1 2">
    <name type="scientific">Dictyobacter halimunensis</name>
    <dbReference type="NCBI Taxonomy" id="3026934"/>
    <lineage>
        <taxon>Bacteria</taxon>
        <taxon>Bacillati</taxon>
        <taxon>Chloroflexota</taxon>
        <taxon>Ktedonobacteria</taxon>
        <taxon>Ktedonobacterales</taxon>
        <taxon>Dictyobacteraceae</taxon>
        <taxon>Dictyobacter</taxon>
    </lineage>
</organism>
<reference evidence="1 2" key="1">
    <citation type="submission" date="2023-02" db="EMBL/GenBank/DDBJ databases">
        <title>Dictyobacter halimunensis sp. nov., a new member of the class Ktedonobacteria from forest soil in a geothermal area.</title>
        <authorList>
            <person name="Rachmania M.K."/>
            <person name="Ningsih F."/>
            <person name="Sakai Y."/>
            <person name="Yabe S."/>
            <person name="Yokota A."/>
            <person name="Sjamsuridzal W."/>
        </authorList>
    </citation>
    <scope>NUCLEOTIDE SEQUENCE [LARGE SCALE GENOMIC DNA]</scope>
    <source>
        <strain evidence="1 2">S3.2.2.5</strain>
    </source>
</reference>
<evidence type="ECO:0000313" key="2">
    <source>
        <dbReference type="Proteomes" id="UP001344906"/>
    </source>
</evidence>